<keyword evidence="2" id="KW-0808">Transferase</keyword>
<feature type="domain" description="N-acetyltransferase" evidence="1">
    <location>
        <begin position="63"/>
        <end position="197"/>
    </location>
</feature>
<protein>
    <submittedName>
        <fullName evidence="2">Acetyltransferase, GNAT protein</fullName>
    </submittedName>
</protein>
<accession>A0A0P9Q735</accession>
<dbReference type="SUPFAM" id="SSF55729">
    <property type="entry name" value="Acyl-CoA N-acyltransferases (Nat)"/>
    <property type="match status" value="1"/>
</dbReference>
<organism evidence="2 3">
    <name type="scientific">Pseudomonas syringae pv. delphinii</name>
    <dbReference type="NCBI Taxonomy" id="192088"/>
    <lineage>
        <taxon>Bacteria</taxon>
        <taxon>Pseudomonadati</taxon>
        <taxon>Pseudomonadota</taxon>
        <taxon>Gammaproteobacteria</taxon>
        <taxon>Pseudomonadales</taxon>
        <taxon>Pseudomonadaceae</taxon>
        <taxon>Pseudomonas</taxon>
    </lineage>
</organism>
<dbReference type="EMBL" id="RBQG01000137">
    <property type="protein sequence ID" value="RMP14135.1"/>
    <property type="molecule type" value="Genomic_DNA"/>
</dbReference>
<gene>
    <name evidence="2" type="ORF">ALQ28_00488</name>
</gene>
<proteinExistence type="predicted"/>
<evidence type="ECO:0000259" key="1">
    <source>
        <dbReference type="PROSITE" id="PS51186"/>
    </source>
</evidence>
<name>A0A0P9Q735_9PSED</name>
<dbReference type="InterPro" id="IPR016181">
    <property type="entry name" value="Acyl_CoA_acyltransferase"/>
</dbReference>
<dbReference type="Pfam" id="PF00583">
    <property type="entry name" value="Acetyltransf_1"/>
    <property type="match status" value="1"/>
</dbReference>
<dbReference type="PROSITE" id="PS51186">
    <property type="entry name" value="GNAT"/>
    <property type="match status" value="1"/>
</dbReference>
<dbReference type="InterPro" id="IPR000182">
    <property type="entry name" value="GNAT_dom"/>
</dbReference>
<evidence type="ECO:0000313" key="2">
    <source>
        <dbReference type="EMBL" id="RMP14135.1"/>
    </source>
</evidence>
<sequence length="197" mass="21898">MPDRGRADGSRSRALILEHILEHTHQRPNPGDASAEHYWLMRRSLAEPLPAVQWPAGVSPHPLTLDRAAEAHDLLILGYCDGAGSVPDYPAWLSAFERDPEFDLSLCFLALRDDAVVGVITCWTSAFIKDLVVHPDARAAGIGFALLNHLFSQLRGPVTRPREAAVDLHVMENNLTARLLYEKSAMSYIKRFNAPVR</sequence>
<dbReference type="AlphaFoldDB" id="A0A0P9Q735"/>
<dbReference type="Gene3D" id="3.40.630.30">
    <property type="match status" value="1"/>
</dbReference>
<dbReference type="CDD" id="cd04301">
    <property type="entry name" value="NAT_SF"/>
    <property type="match status" value="1"/>
</dbReference>
<comment type="caution">
    <text evidence="2">The sequence shown here is derived from an EMBL/GenBank/DDBJ whole genome shotgun (WGS) entry which is preliminary data.</text>
</comment>
<reference evidence="2 3" key="1">
    <citation type="submission" date="2018-08" db="EMBL/GenBank/DDBJ databases">
        <title>Recombination of ecologically and evolutionarily significant loci maintains genetic cohesion in the Pseudomonas syringae species complex.</title>
        <authorList>
            <person name="Dillon M."/>
            <person name="Thakur S."/>
            <person name="Almeida R.N.D."/>
            <person name="Weir B.S."/>
            <person name="Guttman D.S."/>
        </authorList>
    </citation>
    <scope>NUCLEOTIDE SEQUENCE [LARGE SCALE GENOMIC DNA]</scope>
    <source>
        <strain evidence="2 3">ICMP 4330</strain>
    </source>
</reference>
<dbReference type="Proteomes" id="UP000267908">
    <property type="component" value="Unassembled WGS sequence"/>
</dbReference>
<dbReference type="GO" id="GO:0016747">
    <property type="term" value="F:acyltransferase activity, transferring groups other than amino-acyl groups"/>
    <property type="evidence" value="ECO:0007669"/>
    <property type="project" value="InterPro"/>
</dbReference>
<evidence type="ECO:0000313" key="3">
    <source>
        <dbReference type="Proteomes" id="UP000267908"/>
    </source>
</evidence>